<keyword evidence="1" id="KW-1133">Transmembrane helix</keyword>
<reference evidence="2" key="1">
    <citation type="journal article" date="2015" name="Nature">
        <title>Complex archaea that bridge the gap between prokaryotes and eukaryotes.</title>
        <authorList>
            <person name="Spang A."/>
            <person name="Saw J.H."/>
            <person name="Jorgensen S.L."/>
            <person name="Zaremba-Niedzwiedzka K."/>
            <person name="Martijn J."/>
            <person name="Lind A.E."/>
            <person name="van Eijk R."/>
            <person name="Schleper C."/>
            <person name="Guy L."/>
            <person name="Ettema T.J."/>
        </authorList>
    </citation>
    <scope>NUCLEOTIDE SEQUENCE</scope>
</reference>
<gene>
    <name evidence="2" type="ORF">LCGC14_1036080</name>
</gene>
<keyword evidence="1" id="KW-0812">Transmembrane</keyword>
<accession>A0A0F9QBC1</accession>
<dbReference type="EMBL" id="LAZR01004240">
    <property type="protein sequence ID" value="KKN10486.1"/>
    <property type="molecule type" value="Genomic_DNA"/>
</dbReference>
<keyword evidence="1" id="KW-0472">Membrane</keyword>
<proteinExistence type="predicted"/>
<name>A0A0F9QBC1_9ZZZZ</name>
<evidence type="ECO:0000313" key="2">
    <source>
        <dbReference type="EMBL" id="KKN10486.1"/>
    </source>
</evidence>
<organism evidence="2">
    <name type="scientific">marine sediment metagenome</name>
    <dbReference type="NCBI Taxonomy" id="412755"/>
    <lineage>
        <taxon>unclassified sequences</taxon>
        <taxon>metagenomes</taxon>
        <taxon>ecological metagenomes</taxon>
    </lineage>
</organism>
<protein>
    <submittedName>
        <fullName evidence="2">Uncharacterized protein</fullName>
    </submittedName>
</protein>
<feature type="transmembrane region" description="Helical" evidence="1">
    <location>
        <begin position="12"/>
        <end position="36"/>
    </location>
</feature>
<sequence>MIFKSKVRKLLVCRFITMICAISYLVFIIFAMNVSISSSMSSYLYFSGFYFFGLITLFLFSCLLFGICYFAFLLAKIDRKIGREVRKANEVINGYVSLLKQEQKPIKIFKINEYITLKLENDSTNIYVDEKEFKQCKYLLLNIDTFGIESYDEINSIDEIEDINIDDINLDQCLEGSSVYEKNIIKITPETEFFGHCSNLQAWVENEYDTRILHSNISFPLLKRLTEVGDIKAKRVFKEEIAMRYTEGNLSVREFLNNGNYLGYLDMEEILIIIRTVLEKEKEIIGLNVILKEKKKSIEIIGHEDIELSKHFLNIYSETVDFVDSITEEEKQEINDFIKKQEEIKNE</sequence>
<comment type="caution">
    <text evidence="2">The sequence shown here is derived from an EMBL/GenBank/DDBJ whole genome shotgun (WGS) entry which is preliminary data.</text>
</comment>
<evidence type="ECO:0000256" key="1">
    <source>
        <dbReference type="SAM" id="Phobius"/>
    </source>
</evidence>
<dbReference type="AlphaFoldDB" id="A0A0F9QBC1"/>
<feature type="transmembrane region" description="Helical" evidence="1">
    <location>
        <begin position="48"/>
        <end position="74"/>
    </location>
</feature>